<keyword evidence="2" id="KW-0808">Transferase</keyword>
<feature type="domain" description="HPr kinase/phosphorylase C-terminal" evidence="1">
    <location>
        <begin position="117"/>
        <end position="167"/>
    </location>
</feature>
<name>A0A2W7QY66_9RHOB</name>
<dbReference type="GO" id="GO:0000155">
    <property type="term" value="F:phosphorelay sensor kinase activity"/>
    <property type="evidence" value="ECO:0007669"/>
    <property type="project" value="InterPro"/>
</dbReference>
<evidence type="ECO:0000259" key="1">
    <source>
        <dbReference type="Pfam" id="PF07475"/>
    </source>
</evidence>
<dbReference type="AlphaFoldDB" id="A0A2W7QY66"/>
<sequence>MMQALAPRLDETEAQPAHRYSLYGLTVHSDVPLPELPPAMGEASADLLILRRPLPEGPHGRFSPARVDLFWDTVGRFRVEPGLVTVDPAAGVSDDLVAFPLLGPVLALALHQRGLFAFHASAVSVNGRGAVMMADKGVGKSTTATALISAGHGLLADDIVALTGDSQPILLPGFAQVKLSDASLARLKVPGAQTRPQVHDAIDKHRVLLPAHVAAKAVPLGRIYALERGSAGQGPAVLPVQPAEALPLVLRFAYAARFGRDLLNGAAAARHFRQAATLAATGTVRRLVMPEGLDRLDAAVAMIEADLASGGTE</sequence>
<keyword evidence="2" id="KW-0418">Kinase</keyword>
<dbReference type="GO" id="GO:0006109">
    <property type="term" value="P:regulation of carbohydrate metabolic process"/>
    <property type="evidence" value="ECO:0007669"/>
    <property type="project" value="InterPro"/>
</dbReference>
<organism evidence="2 3">
    <name type="scientific">Cereibacter changlensis</name>
    <dbReference type="NCBI Taxonomy" id="402884"/>
    <lineage>
        <taxon>Bacteria</taxon>
        <taxon>Pseudomonadati</taxon>
        <taxon>Pseudomonadota</taxon>
        <taxon>Alphaproteobacteria</taxon>
        <taxon>Rhodobacterales</taxon>
        <taxon>Paracoccaceae</taxon>
        <taxon>Cereibacter</taxon>
    </lineage>
</organism>
<dbReference type="InterPro" id="IPR027417">
    <property type="entry name" value="P-loop_NTPase"/>
</dbReference>
<dbReference type="GO" id="GO:0005524">
    <property type="term" value="F:ATP binding"/>
    <property type="evidence" value="ECO:0007669"/>
    <property type="project" value="InterPro"/>
</dbReference>
<proteinExistence type="predicted"/>
<evidence type="ECO:0000313" key="2">
    <source>
        <dbReference type="EMBL" id="PZX52891.1"/>
    </source>
</evidence>
<dbReference type="RefSeq" id="WP_245941428.1">
    <property type="nucleotide sequence ID" value="NZ_QKZS01000007.1"/>
</dbReference>
<dbReference type="EMBL" id="QKZS01000007">
    <property type="protein sequence ID" value="PZX52891.1"/>
    <property type="molecule type" value="Genomic_DNA"/>
</dbReference>
<protein>
    <submittedName>
        <fullName evidence="2">Hpr(Ser) kinase/phosphatase</fullName>
    </submittedName>
</protein>
<comment type="caution">
    <text evidence="2">The sequence shown here is derived from an EMBL/GenBank/DDBJ whole genome shotgun (WGS) entry which is preliminary data.</text>
</comment>
<dbReference type="InterPro" id="IPR011104">
    <property type="entry name" value="Hpr_kin/Pase_C"/>
</dbReference>
<dbReference type="Proteomes" id="UP000249538">
    <property type="component" value="Unassembled WGS sequence"/>
</dbReference>
<accession>A0A2W7QY66</accession>
<evidence type="ECO:0000313" key="3">
    <source>
        <dbReference type="Proteomes" id="UP000249538"/>
    </source>
</evidence>
<gene>
    <name evidence="2" type="ORF">LX76_02522</name>
</gene>
<dbReference type="Gene3D" id="3.40.50.300">
    <property type="entry name" value="P-loop containing nucleotide triphosphate hydrolases"/>
    <property type="match status" value="1"/>
</dbReference>
<reference evidence="2 3" key="1">
    <citation type="submission" date="2018-06" db="EMBL/GenBank/DDBJ databases">
        <title>Genomic Encyclopedia of Archaeal and Bacterial Type Strains, Phase II (KMG-II): from individual species to whole genera.</title>
        <authorList>
            <person name="Goeker M."/>
        </authorList>
    </citation>
    <scope>NUCLEOTIDE SEQUENCE [LARGE SCALE GENOMIC DNA]</scope>
    <source>
        <strain evidence="2 3">DSM 18774</strain>
    </source>
</reference>
<dbReference type="Pfam" id="PF07475">
    <property type="entry name" value="Hpr_kinase_C"/>
    <property type="match status" value="1"/>
</dbReference>
<dbReference type="SUPFAM" id="SSF53795">
    <property type="entry name" value="PEP carboxykinase-like"/>
    <property type="match status" value="1"/>
</dbReference>